<dbReference type="PROSITE" id="PS50027">
    <property type="entry name" value="EGF_LAM_2"/>
    <property type="match status" value="5"/>
</dbReference>
<reference evidence="9 10" key="1">
    <citation type="journal article" date="2022" name="Allergy">
        <title>Genome assembly and annotation of Periplaneta americana reveal a comprehensive cockroach allergen profile.</title>
        <authorList>
            <person name="Wang L."/>
            <person name="Xiong Q."/>
            <person name="Saelim N."/>
            <person name="Wang L."/>
            <person name="Nong W."/>
            <person name="Wan A.T."/>
            <person name="Shi M."/>
            <person name="Liu X."/>
            <person name="Cao Q."/>
            <person name="Hui J.H.L."/>
            <person name="Sookrung N."/>
            <person name="Leung T.F."/>
            <person name="Tungtrongchitr A."/>
            <person name="Tsui S.K.W."/>
        </authorList>
    </citation>
    <scope>NUCLEOTIDE SEQUENCE [LARGE SCALE GENOMIC DNA]</scope>
    <source>
        <strain evidence="9">PWHHKU_190912</strain>
    </source>
</reference>
<evidence type="ECO:0000256" key="3">
    <source>
        <dbReference type="ARBA" id="ARBA00023157"/>
    </source>
</evidence>
<sequence length="945" mass="105748">CQCDFFYSTGNCEEGTGRCECRVEFTPPNCDSCSFGYFGYPECKPCECHLNGTRGFHCESSGGQCPCKPNYGGKFCDKCQDGFYSFPECLYLVIALRLAVPLQYVILQGSVLASSILPDEHVTSAALDITSIQIVSSATVKSQDQLVFHVILKENVSAKTILMATDVRSARKVSIIILIVKNATATLLVCLRHLRVVEHYLLGNSANVRIESMDESAMNVDHCTGTCRLRTQMAVKNEIIQDVDIKKPSLYRMVLRYVNRNPEPILGAITITPDNPNEIEQNFLVQFKPSREPVFTTVAGPSGNIPSPLVMNPGHWSVSIKTEKNLFLDYFVLLPAAYYEATVLIDQVYTPCEVGSKGLCRHFRYPNLTQFDMVRASGGYGIVNEEREPLHVYFRDDEHLRELNITDLPLLNKHQPEIYLDLRASKPGRHVLLINYLTPMNNQSTTTVHLETRTQRGRDKGRATLYACPYTSLCRQAVTDRQGRIAVFKFDTNFINPVIKGENNTNVAIESLVAIPFDQWSLDYQQPKPACVRKNGKCIQSLFLTPPDSKKVEFEYGNEQQLAKILPGVYDNITGLVYLDHRDSMIDVSGKVPHPGQYVFVVHYYQPDHPSFCRDAVFSLTADYNNGALPCQCDFYGSLSFECEKFGGQCPCKPNVIGRQCEACRTGFYGFPDCKPCDCPSTALCETYTGECICPPRVTGEKCNQCIAYTYGFDPIIGCEECNCVPLGVARGNLQCDLFNGSCECKPNVMGRTCDRCMAGHHGFPYCQQCDCDLRGTTHEICDQVLDMDDWNLVTANVEKTVNIEELEVEPEKLDSSQDIGVDLTTDETFNNIVYFSAPPVYLGNKLTAYGGALNYTIFYTTGLYGKAISRPDVILYSSDLYLLHFALEQPAAATNYRASLDIVESNFVLPTGFSATREQLMQVLQKLQAIYIRASYWESSVTSR</sequence>
<feature type="domain" description="Laminin EGF-like" evidence="7">
    <location>
        <begin position="46"/>
        <end position="91"/>
    </location>
</feature>
<dbReference type="CDD" id="cd00055">
    <property type="entry name" value="EGF_Lam"/>
    <property type="match status" value="5"/>
</dbReference>
<feature type="disulfide bond" evidence="6">
    <location>
        <begin position="48"/>
        <end position="65"/>
    </location>
</feature>
<feature type="non-terminal residue" evidence="9">
    <location>
        <position position="1"/>
    </location>
</feature>
<dbReference type="EMBL" id="JAJSOF020000015">
    <property type="protein sequence ID" value="KAJ4441102.1"/>
    <property type="molecule type" value="Genomic_DNA"/>
</dbReference>
<dbReference type="SMART" id="SM00281">
    <property type="entry name" value="LamB"/>
    <property type="match status" value="1"/>
</dbReference>
<proteinExistence type="predicted"/>
<comment type="caution">
    <text evidence="6">Lacks conserved residue(s) required for the propagation of feature annotation.</text>
</comment>
<gene>
    <name evidence="9" type="ORF">ANN_10952</name>
</gene>
<feature type="disulfide bond" evidence="6">
    <location>
        <begin position="652"/>
        <end position="661"/>
    </location>
</feature>
<name>A0ABQ8T3N9_PERAM</name>
<keyword evidence="5 6" id="KW-0424">Laminin EGF-like domain</keyword>
<evidence type="ECO:0000313" key="9">
    <source>
        <dbReference type="EMBL" id="KAJ4441102.1"/>
    </source>
</evidence>
<keyword evidence="3 6" id="KW-1015">Disulfide bond</keyword>
<feature type="disulfide bond" evidence="6">
    <location>
        <begin position="46"/>
        <end position="58"/>
    </location>
</feature>
<dbReference type="Pfam" id="PF00053">
    <property type="entry name" value="EGF_laminin"/>
    <property type="match status" value="4"/>
</dbReference>
<dbReference type="PRINTS" id="PR00011">
    <property type="entry name" value="EGFLAMININ"/>
</dbReference>
<dbReference type="InterPro" id="IPR000034">
    <property type="entry name" value="Laminin_IV"/>
</dbReference>
<dbReference type="PANTHER" id="PTHR10574:SF197">
    <property type="entry name" value="LAMININ SUBUNIT BETA-1 ISOFORM X1"/>
    <property type="match status" value="1"/>
</dbReference>
<dbReference type="InterPro" id="IPR050440">
    <property type="entry name" value="Laminin/Netrin_ECM"/>
</dbReference>
<keyword evidence="4" id="KW-0325">Glycoprotein</keyword>
<feature type="disulfide bond" evidence="6">
    <location>
        <begin position="67"/>
        <end position="76"/>
    </location>
</feature>
<evidence type="ECO:0000259" key="8">
    <source>
        <dbReference type="PROSITE" id="PS51115"/>
    </source>
</evidence>
<dbReference type="PROSITE" id="PS01248">
    <property type="entry name" value="EGF_LAM_1"/>
    <property type="match status" value="1"/>
</dbReference>
<protein>
    <recommendedName>
        <fullName evidence="11">Laminin subunit alpha</fullName>
    </recommendedName>
</protein>
<dbReference type="SUPFAM" id="SSF57196">
    <property type="entry name" value="EGF/Laminin"/>
    <property type="match status" value="5"/>
</dbReference>
<comment type="caution">
    <text evidence="9">The sequence shown here is derived from an EMBL/GenBank/DDBJ whole genome shotgun (WGS) entry which is preliminary data.</text>
</comment>
<feature type="disulfide bond" evidence="6">
    <location>
        <begin position="745"/>
        <end position="754"/>
    </location>
</feature>
<feature type="disulfide bond" evidence="6">
    <location>
        <begin position="21"/>
        <end position="30"/>
    </location>
</feature>
<evidence type="ECO:0000256" key="5">
    <source>
        <dbReference type="ARBA" id="ARBA00023292"/>
    </source>
</evidence>
<feature type="domain" description="Laminin EGF-like" evidence="7">
    <location>
        <begin position="631"/>
        <end position="676"/>
    </location>
</feature>
<feature type="domain" description="Laminin EGF-like" evidence="7">
    <location>
        <begin position="1"/>
        <end position="45"/>
    </location>
</feature>
<feature type="domain" description="Laminin EGF-like" evidence="7">
    <location>
        <begin position="722"/>
        <end position="769"/>
    </location>
</feature>
<feature type="domain" description="Laminin EGF-like" evidence="7">
    <location>
        <begin position="677"/>
        <end position="721"/>
    </location>
</feature>
<feature type="domain" description="Laminin IV type A" evidence="8">
    <location>
        <begin position="786"/>
        <end position="945"/>
    </location>
</feature>
<dbReference type="SMART" id="SM00180">
    <property type="entry name" value="EGF_Lam"/>
    <property type="match status" value="5"/>
</dbReference>
<evidence type="ECO:0000259" key="7">
    <source>
        <dbReference type="PROSITE" id="PS50027"/>
    </source>
</evidence>
<dbReference type="Pfam" id="PF00052">
    <property type="entry name" value="Laminin_B"/>
    <property type="match status" value="1"/>
</dbReference>
<evidence type="ECO:0000256" key="6">
    <source>
        <dbReference type="PROSITE-ProRule" id="PRU00460"/>
    </source>
</evidence>
<feature type="disulfide bond" evidence="6">
    <location>
        <begin position="631"/>
        <end position="643"/>
    </location>
</feature>
<keyword evidence="2" id="KW-0677">Repeat</keyword>
<dbReference type="PROSITE" id="PS51115">
    <property type="entry name" value="LAMININ_IVA"/>
    <property type="match status" value="1"/>
</dbReference>
<evidence type="ECO:0000256" key="2">
    <source>
        <dbReference type="ARBA" id="ARBA00022737"/>
    </source>
</evidence>
<accession>A0ABQ8T3N9</accession>
<dbReference type="Gene3D" id="2.10.25.10">
    <property type="entry name" value="Laminin"/>
    <property type="match status" value="5"/>
</dbReference>
<organism evidence="9 10">
    <name type="scientific">Periplaneta americana</name>
    <name type="common">American cockroach</name>
    <name type="synonym">Blatta americana</name>
    <dbReference type="NCBI Taxonomy" id="6978"/>
    <lineage>
        <taxon>Eukaryota</taxon>
        <taxon>Metazoa</taxon>
        <taxon>Ecdysozoa</taxon>
        <taxon>Arthropoda</taxon>
        <taxon>Hexapoda</taxon>
        <taxon>Insecta</taxon>
        <taxon>Pterygota</taxon>
        <taxon>Neoptera</taxon>
        <taxon>Polyneoptera</taxon>
        <taxon>Dictyoptera</taxon>
        <taxon>Blattodea</taxon>
        <taxon>Blattoidea</taxon>
        <taxon>Blattidae</taxon>
        <taxon>Blattinae</taxon>
        <taxon>Periplaneta</taxon>
    </lineage>
</organism>
<keyword evidence="1" id="KW-0732">Signal</keyword>
<dbReference type="PANTHER" id="PTHR10574">
    <property type="entry name" value="NETRIN/LAMININ-RELATED"/>
    <property type="match status" value="1"/>
</dbReference>
<evidence type="ECO:0000313" key="10">
    <source>
        <dbReference type="Proteomes" id="UP001148838"/>
    </source>
</evidence>
<dbReference type="Proteomes" id="UP001148838">
    <property type="component" value="Unassembled WGS sequence"/>
</dbReference>
<dbReference type="InterPro" id="IPR002049">
    <property type="entry name" value="LE_dom"/>
</dbReference>
<evidence type="ECO:0000256" key="4">
    <source>
        <dbReference type="ARBA" id="ARBA00023180"/>
    </source>
</evidence>
<feature type="disulfide bond" evidence="6">
    <location>
        <begin position="633"/>
        <end position="650"/>
    </location>
</feature>
<keyword evidence="10" id="KW-1185">Reference proteome</keyword>
<feature type="disulfide bond" evidence="6">
    <location>
        <begin position="694"/>
        <end position="703"/>
    </location>
</feature>
<evidence type="ECO:0008006" key="11">
    <source>
        <dbReference type="Google" id="ProtNLM"/>
    </source>
</evidence>
<evidence type="ECO:0000256" key="1">
    <source>
        <dbReference type="ARBA" id="ARBA00022729"/>
    </source>
</evidence>